<feature type="compositionally biased region" description="Pro residues" evidence="1">
    <location>
        <begin position="1586"/>
        <end position="1613"/>
    </location>
</feature>
<feature type="compositionally biased region" description="Polar residues" evidence="1">
    <location>
        <begin position="636"/>
        <end position="647"/>
    </location>
</feature>
<feature type="compositionally biased region" description="Pro residues" evidence="1">
    <location>
        <begin position="1"/>
        <end position="16"/>
    </location>
</feature>
<feature type="compositionally biased region" description="Low complexity" evidence="1">
    <location>
        <begin position="154"/>
        <end position="168"/>
    </location>
</feature>
<feature type="compositionally biased region" description="Polar residues" evidence="1">
    <location>
        <begin position="1078"/>
        <end position="1094"/>
    </location>
</feature>
<feature type="compositionally biased region" description="Polar residues" evidence="1">
    <location>
        <begin position="1187"/>
        <end position="1198"/>
    </location>
</feature>
<feature type="region of interest" description="Disordered" evidence="1">
    <location>
        <begin position="1"/>
        <end position="187"/>
    </location>
</feature>
<feature type="compositionally biased region" description="Pro residues" evidence="1">
    <location>
        <begin position="1414"/>
        <end position="1424"/>
    </location>
</feature>
<feature type="region of interest" description="Disordered" evidence="1">
    <location>
        <begin position="726"/>
        <end position="858"/>
    </location>
</feature>
<feature type="region of interest" description="Disordered" evidence="1">
    <location>
        <begin position="619"/>
        <end position="707"/>
    </location>
</feature>
<organism evidence="2 3">
    <name type="scientific">Caulochytrium protostelioides</name>
    <dbReference type="NCBI Taxonomy" id="1555241"/>
    <lineage>
        <taxon>Eukaryota</taxon>
        <taxon>Fungi</taxon>
        <taxon>Fungi incertae sedis</taxon>
        <taxon>Chytridiomycota</taxon>
        <taxon>Chytridiomycota incertae sedis</taxon>
        <taxon>Chytridiomycetes</taxon>
        <taxon>Caulochytriales</taxon>
        <taxon>Caulochytriaceae</taxon>
        <taxon>Caulochytrium</taxon>
    </lineage>
</organism>
<feature type="compositionally biased region" description="Low complexity" evidence="1">
    <location>
        <begin position="38"/>
        <end position="51"/>
    </location>
</feature>
<protein>
    <submittedName>
        <fullName evidence="2">Uncharacterized protein</fullName>
    </submittedName>
</protein>
<feature type="compositionally biased region" description="Basic and acidic residues" evidence="1">
    <location>
        <begin position="294"/>
        <end position="303"/>
    </location>
</feature>
<feature type="compositionally biased region" description="Gly residues" evidence="1">
    <location>
        <begin position="1516"/>
        <end position="1525"/>
    </location>
</feature>
<feature type="compositionally biased region" description="Low complexity" evidence="1">
    <location>
        <begin position="391"/>
        <end position="407"/>
    </location>
</feature>
<dbReference type="EMBL" id="ML014111">
    <property type="protein sequence ID" value="RKP04265.1"/>
    <property type="molecule type" value="Genomic_DNA"/>
</dbReference>
<name>A0A4P9XFA8_9FUNG</name>
<feature type="compositionally biased region" description="Low complexity" evidence="1">
    <location>
        <begin position="694"/>
        <end position="707"/>
    </location>
</feature>
<feature type="compositionally biased region" description="Low complexity" evidence="1">
    <location>
        <begin position="1644"/>
        <end position="1661"/>
    </location>
</feature>
<dbReference type="Proteomes" id="UP000274922">
    <property type="component" value="Unassembled WGS sequence"/>
</dbReference>
<dbReference type="OrthoDB" id="2098736at2759"/>
<feature type="compositionally biased region" description="Low complexity" evidence="1">
    <location>
        <begin position="761"/>
        <end position="773"/>
    </location>
</feature>
<feature type="region of interest" description="Disordered" evidence="1">
    <location>
        <begin position="882"/>
        <end position="1304"/>
    </location>
</feature>
<feature type="compositionally biased region" description="Low complexity" evidence="1">
    <location>
        <begin position="239"/>
        <end position="260"/>
    </location>
</feature>
<feature type="compositionally biased region" description="Polar residues" evidence="1">
    <location>
        <begin position="1150"/>
        <end position="1160"/>
    </location>
</feature>
<keyword evidence="3" id="KW-1185">Reference proteome</keyword>
<feature type="compositionally biased region" description="Basic and acidic residues" evidence="1">
    <location>
        <begin position="217"/>
        <end position="230"/>
    </location>
</feature>
<feature type="compositionally biased region" description="Low complexity" evidence="1">
    <location>
        <begin position="1493"/>
        <end position="1515"/>
    </location>
</feature>
<evidence type="ECO:0000313" key="2">
    <source>
        <dbReference type="EMBL" id="RKP04265.1"/>
    </source>
</evidence>
<feature type="compositionally biased region" description="Basic and acidic residues" evidence="1">
    <location>
        <begin position="1319"/>
        <end position="1331"/>
    </location>
</feature>
<feature type="compositionally biased region" description="Basic and acidic residues" evidence="1">
    <location>
        <begin position="1283"/>
        <end position="1303"/>
    </location>
</feature>
<feature type="compositionally biased region" description="Low complexity" evidence="1">
    <location>
        <begin position="363"/>
        <end position="377"/>
    </location>
</feature>
<feature type="compositionally biased region" description="Gly residues" evidence="1">
    <location>
        <begin position="787"/>
        <end position="796"/>
    </location>
</feature>
<feature type="compositionally biased region" description="Low complexity" evidence="1">
    <location>
        <begin position="1040"/>
        <end position="1063"/>
    </location>
</feature>
<feature type="compositionally biased region" description="Low complexity" evidence="1">
    <location>
        <begin position="1201"/>
        <end position="1215"/>
    </location>
</feature>
<proteinExistence type="predicted"/>
<reference evidence="3" key="1">
    <citation type="journal article" date="2018" name="Nat. Microbiol.">
        <title>Leveraging single-cell genomics to expand the fungal tree of life.</title>
        <authorList>
            <person name="Ahrendt S.R."/>
            <person name="Quandt C.A."/>
            <person name="Ciobanu D."/>
            <person name="Clum A."/>
            <person name="Salamov A."/>
            <person name="Andreopoulos B."/>
            <person name="Cheng J.F."/>
            <person name="Woyke T."/>
            <person name="Pelin A."/>
            <person name="Henrissat B."/>
            <person name="Reynolds N.K."/>
            <person name="Benny G.L."/>
            <person name="Smith M.E."/>
            <person name="James T.Y."/>
            <person name="Grigoriev I.V."/>
        </authorList>
    </citation>
    <scope>NUCLEOTIDE SEQUENCE [LARGE SCALE GENOMIC DNA]</scope>
    <source>
        <strain evidence="3">ATCC 52028</strain>
    </source>
</reference>
<feature type="compositionally biased region" description="Low complexity" evidence="1">
    <location>
        <begin position="972"/>
        <end position="986"/>
    </location>
</feature>
<feature type="region of interest" description="Disordered" evidence="1">
    <location>
        <begin position="1317"/>
        <end position="1776"/>
    </location>
</feature>
<feature type="compositionally biased region" description="Basic residues" evidence="1">
    <location>
        <begin position="308"/>
        <end position="322"/>
    </location>
</feature>
<sequence>MESPWPTPGPVLPPSYPRTDRPATGTAPAVSNPGADGGAYEAYDGSHLADASHPHPHLPPHPAHVTPAGHDAAGPRRAYASHAAPPSGSPAPAAPYRGRDAAAFRDSAYRHRPSDDFGGPVATSDAAMGMAPPRPRQGSVQGPGPEQGVRSPPSSAAAYGGDDASASAIPAPGYGPPASRIASDPNAVGTRGAYREYAHHPHSTFGAGSLPPAAPDMHPHPGDSSPHDRQPGLGRPPSQAHAQADAHAHAQAQAQTLAHAARGHPQGHYSAMASGAPHSGDNSAYRAAAGDDGDGMHPMHREAGFMQGHHHGPVHSHGRGHDHHPQGHGQSQGVQRPSPGPSLPLPSHMQSPSQPQPQPRPQPQSQSHLQSHLQSQPQPQPHSERRPVHLSAAGTPVSSAGASTAPATPPAAYMYTDGMAAASSSPTIPMPPAAPPLSSLSPSAIAYAPHSRPPVSGSYAGAAGMDTAAGAPSQASGLASTMAGGRRASRTTVYDTGRRKRRHNLKLPLAYRVRFDVPYDEGLQSLLQGLHYVMPPAPWDNATLATARLTAHRGSDWTIWVSDELQQQFHCDKARWAPRATHGEFIELLLQLRDAEAHHAELRGGVVVGMATGMGLGFGGTPPGPTNAGPVGPMSASLSATPHSAHSSALHGQGRGHDVYAPLGHASPGSMHAPHVASSMRRPPSPPSPHHPMHGPGHPSLSMSHPPMHSYSSAYASAYPPHGSFASQGYSPSQHPTSPSLAASHAHAHALDHGHGHGHHASAPGSTSVSASSYVHRDHGSGQHGSSRGGDGGGGLSHYHTAPPSRHGPRIVIPSGPAAARLSAMHPPPRHPNAPAAVASGSGPGSGSGSASAPPPSIASATEIEHRDGYAMHRGPMSADSVRMVASDSHSSASFQGHAVSASSGPARITESRPPLPEPPRSAYPTSTPSRHMLPPWATPAVPHSQGRWSPGPGSAGTYPPAGYASSHTGMAALSPSPASAFAAPSRGYPSQRPALPHRHSQPLIPLAGSQRSSAPDERHDDGGDDEPHDGRPRLLQRQPASYDSATTSASPPTAQPPTAYAPHRGHHHEPLPYALNSYATYPPSQASSYANVKSQPSPLAQLSSSVGSPHMEVGPSTSRSSLDDPRLTPNGGGYAAHAAPTAYPVDSGSAYSYASSTDSVPLRSDAPVTADQPPHGPPASGHTAPSYHSASPTQGSTGMPFAAAPSPSLPQSASIRSAPTPMLKPETMRDAMPLPGMAAPPGPAMQDSYEPTDAAYDARVAAHRDSDRGAHLGRVEPPPPSHRHDASGIETHDDTVMHDAARPPHPTTVAAVAVMQEPLDRPDVKDRVGERGWAGSPSTGPYDLPFGGPPPGTASSATARTGHLPPFSQLRDNADSISQLPGEPSAINLAPYMGPAGSVPAPAAVADTTTAAPPRPPSEPMPSDPGTAGAPPTSVPTTAPHPRGSYYAVRGESLHSGGTSTNALASPSSASGTNTGSGPASGPPHREHPWTTLPRRYSPYSSYAPSTPLSSGASGTSGVGGIYSGHGLSSTGSSAYTSSSGSTTGDSSSGSHALRPLPYEPSKLRSYLRHPQNYHPGGAFGLPNPSSPAPPASRPPHPAPLSLPPPPPPLPLFEPHRAPYELPKLSGPPRTEYRHEPPPLPPGATSSASSGLSSPDLPAGDAPRRPTAQLHRLAQASRASIDGIVEERPVWAGTRPAPLSRRATLADPAHAVDSAGPYPPPDGSLVPSAEKRLRAGIQPPASLKRHGADDAGLSASVSPLATPGSASGPDGPSAA</sequence>
<feature type="region of interest" description="Disordered" evidence="1">
    <location>
        <begin position="201"/>
        <end position="407"/>
    </location>
</feature>
<feature type="region of interest" description="Disordered" evidence="1">
    <location>
        <begin position="474"/>
        <end position="495"/>
    </location>
</feature>
<evidence type="ECO:0000313" key="3">
    <source>
        <dbReference type="Proteomes" id="UP000274922"/>
    </source>
</evidence>
<feature type="compositionally biased region" description="Low complexity" evidence="1">
    <location>
        <begin position="735"/>
        <end position="745"/>
    </location>
</feature>
<accession>A0A4P9XFA8</accession>
<evidence type="ECO:0000256" key="1">
    <source>
        <dbReference type="SAM" id="MobiDB-lite"/>
    </source>
</evidence>
<gene>
    <name evidence="2" type="ORF">CXG81DRAFT_16247</name>
</gene>
<feature type="compositionally biased region" description="Low complexity" evidence="1">
    <location>
        <begin position="1395"/>
        <end position="1413"/>
    </location>
</feature>
<feature type="compositionally biased region" description="Low complexity" evidence="1">
    <location>
        <begin position="1530"/>
        <end position="1552"/>
    </location>
</feature>
<feature type="compositionally biased region" description="Polar residues" evidence="1">
    <location>
        <begin position="1457"/>
        <end position="1479"/>
    </location>
</feature>
<feature type="compositionally biased region" description="Basic and acidic residues" evidence="1">
    <location>
        <begin position="1261"/>
        <end position="1275"/>
    </location>
</feature>
<feature type="compositionally biased region" description="Basic and acidic residues" evidence="1">
    <location>
        <begin position="97"/>
        <end position="115"/>
    </location>
</feature>
<feature type="compositionally biased region" description="Low complexity" evidence="1">
    <location>
        <begin position="1095"/>
        <end position="1106"/>
    </location>
</feature>